<dbReference type="WBParaSite" id="PSAMB.scaffold13758size2136.g35656.t1">
    <property type="protein sequence ID" value="PSAMB.scaffold13758size2136.g35656.t1"/>
    <property type="gene ID" value="PSAMB.scaffold13758size2136.g35656"/>
</dbReference>
<feature type="compositionally biased region" description="Pro residues" evidence="1">
    <location>
        <begin position="35"/>
        <end position="46"/>
    </location>
</feature>
<organism evidence="2 3">
    <name type="scientific">Plectus sambesii</name>
    <dbReference type="NCBI Taxonomy" id="2011161"/>
    <lineage>
        <taxon>Eukaryota</taxon>
        <taxon>Metazoa</taxon>
        <taxon>Ecdysozoa</taxon>
        <taxon>Nematoda</taxon>
        <taxon>Chromadorea</taxon>
        <taxon>Plectida</taxon>
        <taxon>Plectina</taxon>
        <taxon>Plectoidea</taxon>
        <taxon>Plectidae</taxon>
        <taxon>Plectus</taxon>
    </lineage>
</organism>
<feature type="compositionally biased region" description="Basic and acidic residues" evidence="1">
    <location>
        <begin position="243"/>
        <end position="257"/>
    </location>
</feature>
<protein>
    <submittedName>
        <fullName evidence="3">Uncharacterized protein</fullName>
    </submittedName>
</protein>
<feature type="region of interest" description="Disordered" evidence="1">
    <location>
        <begin position="88"/>
        <end position="114"/>
    </location>
</feature>
<feature type="compositionally biased region" description="Polar residues" evidence="1">
    <location>
        <begin position="88"/>
        <end position="100"/>
    </location>
</feature>
<feature type="region of interest" description="Disordered" evidence="1">
    <location>
        <begin position="235"/>
        <end position="292"/>
    </location>
</feature>
<sequence length="292" mass="31165">MPPPMAAPPSGFGPPHGGGGPPGLLDPNGQNMMPPAHPGLLPPPSLALPTLGGAPVLPYPSGVSMQDQQPIAHRPLLANAPQMYSNMYAGQSPMHASNTPPREKENDRFAKEEEPSAPAFNINQMLAEITMKVKNDDNEVEESPASPPMFSSEPLDAAPAPTIPQIGRPQWRLLLVEVAHLPNRNLDPAIVQHSLTDPKLRNDPRIKHLLNTQFNAVSNMISAPPQAAVPHELVHPPPMMGNEEVKKPSDPRMASRDPRKKAIAQQHSGNPANDPPTTSVGLLPLPPASTAL</sequence>
<dbReference type="AlphaFoldDB" id="A0A914V166"/>
<keyword evidence="2" id="KW-1185">Reference proteome</keyword>
<reference evidence="3" key="1">
    <citation type="submission" date="2022-11" db="UniProtKB">
        <authorList>
            <consortium name="WormBaseParasite"/>
        </authorList>
    </citation>
    <scope>IDENTIFICATION</scope>
</reference>
<feature type="region of interest" description="Disordered" evidence="1">
    <location>
        <begin position="1"/>
        <end position="61"/>
    </location>
</feature>
<accession>A0A914V166</accession>
<evidence type="ECO:0000313" key="2">
    <source>
        <dbReference type="Proteomes" id="UP000887566"/>
    </source>
</evidence>
<dbReference type="Proteomes" id="UP000887566">
    <property type="component" value="Unplaced"/>
</dbReference>
<feature type="compositionally biased region" description="Polar residues" evidence="1">
    <location>
        <begin position="265"/>
        <end position="280"/>
    </location>
</feature>
<evidence type="ECO:0000313" key="3">
    <source>
        <dbReference type="WBParaSite" id="PSAMB.scaffold13758size2136.g35656.t1"/>
    </source>
</evidence>
<evidence type="ECO:0000256" key="1">
    <source>
        <dbReference type="SAM" id="MobiDB-lite"/>
    </source>
</evidence>
<feature type="compositionally biased region" description="Basic and acidic residues" evidence="1">
    <location>
        <begin position="101"/>
        <end position="114"/>
    </location>
</feature>
<name>A0A914V166_9BILA</name>
<proteinExistence type="predicted"/>